<sequence length="113" mass="11705">MFASSSGVCSTIVRSGRAGTLSAVASTLSSPTSGWSSSLRICPGSSMSRSSHSRVNSAPTALIRARTSWNPSSPGLAEQAARNWATTVRALCSQLRARVRYSGSVKNPRGSCG</sequence>
<dbReference type="Proteomes" id="UP000037274">
    <property type="component" value="Unassembled WGS sequence"/>
</dbReference>
<protein>
    <submittedName>
        <fullName evidence="1">Uncharacterized protein</fullName>
    </submittedName>
</protein>
<gene>
    <name evidence="1" type="ORF">ACH49_13295</name>
</gene>
<evidence type="ECO:0000313" key="2">
    <source>
        <dbReference type="Proteomes" id="UP000037274"/>
    </source>
</evidence>
<dbReference type="EMBL" id="LFEH01000040">
    <property type="protein sequence ID" value="KMS79035.1"/>
    <property type="molecule type" value="Genomic_DNA"/>
</dbReference>
<reference evidence="1 2" key="1">
    <citation type="submission" date="2015-06" db="EMBL/GenBank/DDBJ databases">
        <title>Draft genome sequence of Streptomyces leeuwenhoekii C58, which produces the novel lasso peptide, chaxapeptin.</title>
        <authorList>
            <person name="Yi Y."/>
            <person name="Hai D."/>
            <person name="Jaspars M."/>
            <person name="Sheng H."/>
            <person name="Rateb M.E."/>
            <person name="Bull A."/>
            <person name="Goodfellow M."/>
            <person name="Asenjo J.A."/>
            <person name="Ebel R."/>
        </authorList>
    </citation>
    <scope>NUCLEOTIDE SEQUENCE [LARGE SCALE GENOMIC DNA]</scope>
    <source>
        <strain evidence="1 2">C58</strain>
    </source>
</reference>
<proteinExistence type="predicted"/>
<keyword evidence="2" id="KW-1185">Reference proteome</keyword>
<name>A0ABR5HZ57_STRLW</name>
<organism evidence="1 2">
    <name type="scientific">Streptomyces leeuwenhoekii</name>
    <dbReference type="NCBI Taxonomy" id="1437453"/>
    <lineage>
        <taxon>Bacteria</taxon>
        <taxon>Bacillati</taxon>
        <taxon>Actinomycetota</taxon>
        <taxon>Actinomycetes</taxon>
        <taxon>Kitasatosporales</taxon>
        <taxon>Streptomycetaceae</taxon>
        <taxon>Streptomyces</taxon>
    </lineage>
</organism>
<accession>A0ABR5HZ57</accession>
<comment type="caution">
    <text evidence="1">The sequence shown here is derived from an EMBL/GenBank/DDBJ whole genome shotgun (WGS) entry which is preliminary data.</text>
</comment>
<evidence type="ECO:0000313" key="1">
    <source>
        <dbReference type="EMBL" id="KMS79035.1"/>
    </source>
</evidence>